<accession>A0A433T9G8</accession>
<evidence type="ECO:0000256" key="1">
    <source>
        <dbReference type="SAM" id="SignalP"/>
    </source>
</evidence>
<feature type="chain" id="PRO_5019333784" description="SEA domain-containing protein" evidence="1">
    <location>
        <begin position="27"/>
        <end position="133"/>
    </location>
</feature>
<evidence type="ECO:0008006" key="4">
    <source>
        <dbReference type="Google" id="ProtNLM"/>
    </source>
</evidence>
<gene>
    <name evidence="2" type="ORF">EGW08_014047</name>
</gene>
<proteinExistence type="predicted"/>
<reference evidence="2 3" key="1">
    <citation type="submission" date="2019-01" db="EMBL/GenBank/DDBJ databases">
        <title>A draft genome assembly of the solar-powered sea slug Elysia chlorotica.</title>
        <authorList>
            <person name="Cai H."/>
            <person name="Li Q."/>
            <person name="Fang X."/>
            <person name="Li J."/>
            <person name="Curtis N.E."/>
            <person name="Altenburger A."/>
            <person name="Shibata T."/>
            <person name="Feng M."/>
            <person name="Maeda T."/>
            <person name="Schwartz J.A."/>
            <person name="Shigenobu S."/>
            <person name="Lundholm N."/>
            <person name="Nishiyama T."/>
            <person name="Yang H."/>
            <person name="Hasebe M."/>
            <person name="Li S."/>
            <person name="Pierce S.K."/>
            <person name="Wang J."/>
        </authorList>
    </citation>
    <scope>NUCLEOTIDE SEQUENCE [LARGE SCALE GENOMIC DNA]</scope>
    <source>
        <strain evidence="2">EC2010</strain>
        <tissue evidence="2">Whole organism of an adult</tissue>
    </source>
</reference>
<dbReference type="EMBL" id="RQTK01000526">
    <property type="protein sequence ID" value="RUS78188.1"/>
    <property type="molecule type" value="Genomic_DNA"/>
</dbReference>
<evidence type="ECO:0000313" key="2">
    <source>
        <dbReference type="EMBL" id="RUS78188.1"/>
    </source>
</evidence>
<keyword evidence="3" id="KW-1185">Reference proteome</keyword>
<dbReference type="Proteomes" id="UP000271974">
    <property type="component" value="Unassembled WGS sequence"/>
</dbReference>
<dbReference type="AlphaFoldDB" id="A0A433T9G8"/>
<sequence length="133" mass="13872">MMSVQKVGKLFLLSMICTIFINVIDGATTTTSSTVSDSTTAINETTANGTATTDAVTAATTAHTTTAAPTTTAAATLPPIRTITDGYNPPRVSQALFNRLVALFGPMAAFDLIYSQRTAANNFGGSYYINHIG</sequence>
<organism evidence="2 3">
    <name type="scientific">Elysia chlorotica</name>
    <name type="common">Eastern emerald elysia</name>
    <name type="synonym">Sea slug</name>
    <dbReference type="NCBI Taxonomy" id="188477"/>
    <lineage>
        <taxon>Eukaryota</taxon>
        <taxon>Metazoa</taxon>
        <taxon>Spiralia</taxon>
        <taxon>Lophotrochozoa</taxon>
        <taxon>Mollusca</taxon>
        <taxon>Gastropoda</taxon>
        <taxon>Heterobranchia</taxon>
        <taxon>Euthyneura</taxon>
        <taxon>Panpulmonata</taxon>
        <taxon>Sacoglossa</taxon>
        <taxon>Placobranchoidea</taxon>
        <taxon>Plakobranchidae</taxon>
        <taxon>Elysia</taxon>
    </lineage>
</organism>
<evidence type="ECO:0000313" key="3">
    <source>
        <dbReference type="Proteomes" id="UP000271974"/>
    </source>
</evidence>
<name>A0A433T9G8_ELYCH</name>
<feature type="signal peptide" evidence="1">
    <location>
        <begin position="1"/>
        <end position="26"/>
    </location>
</feature>
<comment type="caution">
    <text evidence="2">The sequence shown here is derived from an EMBL/GenBank/DDBJ whole genome shotgun (WGS) entry which is preliminary data.</text>
</comment>
<keyword evidence="1" id="KW-0732">Signal</keyword>
<protein>
    <recommendedName>
        <fullName evidence="4">SEA domain-containing protein</fullName>
    </recommendedName>
</protein>